<protein>
    <submittedName>
        <fullName evidence="2">DNA and RNA helicase</fullName>
    </submittedName>
</protein>
<organism evidence="1 2">
    <name type="scientific">Syphacia muris</name>
    <dbReference type="NCBI Taxonomy" id="451379"/>
    <lineage>
        <taxon>Eukaryota</taxon>
        <taxon>Metazoa</taxon>
        <taxon>Ecdysozoa</taxon>
        <taxon>Nematoda</taxon>
        <taxon>Chromadorea</taxon>
        <taxon>Rhabditida</taxon>
        <taxon>Spirurina</taxon>
        <taxon>Oxyuridomorpha</taxon>
        <taxon>Oxyuroidea</taxon>
        <taxon>Oxyuridae</taxon>
        <taxon>Syphacia</taxon>
    </lineage>
</organism>
<name>A0A0N5AAF2_9BILA</name>
<accession>A0A0N5AAF2</accession>
<keyword evidence="1" id="KW-1185">Reference proteome</keyword>
<dbReference type="AlphaFoldDB" id="A0A0N5AAF2"/>
<evidence type="ECO:0000313" key="2">
    <source>
        <dbReference type="WBParaSite" id="SMUV_0000112801-mRNA-1"/>
    </source>
</evidence>
<evidence type="ECO:0000313" key="1">
    <source>
        <dbReference type="Proteomes" id="UP000046393"/>
    </source>
</evidence>
<dbReference type="Proteomes" id="UP000046393">
    <property type="component" value="Unplaced"/>
</dbReference>
<proteinExistence type="predicted"/>
<dbReference type="WBParaSite" id="SMUV_0000112801-mRNA-1">
    <property type="protein sequence ID" value="SMUV_0000112801-mRNA-1"/>
    <property type="gene ID" value="SMUV_0000112801"/>
</dbReference>
<sequence>MQTTSHYAGRMLMLLYAGYSEGIITGSQISIEDDFISVSPGIIKHDNMLYHMEEKERIHYEHTGRKTYLRLRFLDARELDDGFCYDTELVLSEDERLFPYEMELGRFLSEQGARLRIDDGGFETLATDYNYFDIRNVPYASIGESTIPPQITYAFAKEMEGKKDRTLYDIAFCLQCLTKMPVDREVIYGYISAAREKSVTALSNEQIYHELLTILNERTTGRQPPQNQMRSRKFIVD</sequence>
<reference evidence="2" key="1">
    <citation type="submission" date="2017-02" db="UniProtKB">
        <authorList>
            <consortium name="WormBaseParasite"/>
        </authorList>
    </citation>
    <scope>IDENTIFICATION</scope>
</reference>